<dbReference type="GO" id="GO:0016020">
    <property type="term" value="C:membrane"/>
    <property type="evidence" value="ECO:0007669"/>
    <property type="project" value="UniProtKB-SubCell"/>
</dbReference>
<keyword evidence="4 6" id="KW-1133">Transmembrane helix</keyword>
<dbReference type="PIRSF" id="PIRSF006060">
    <property type="entry name" value="AA_transporter"/>
    <property type="match status" value="1"/>
</dbReference>
<dbReference type="Proteomes" id="UP000470246">
    <property type="component" value="Unassembled WGS sequence"/>
</dbReference>
<evidence type="ECO:0000256" key="4">
    <source>
        <dbReference type="ARBA" id="ARBA00022989"/>
    </source>
</evidence>
<proteinExistence type="predicted"/>
<feature type="transmembrane region" description="Helical" evidence="6">
    <location>
        <begin position="384"/>
        <end position="406"/>
    </location>
</feature>
<name>A0A7K3W0S0_9ACTN</name>
<feature type="transmembrane region" description="Helical" evidence="6">
    <location>
        <begin position="40"/>
        <end position="62"/>
    </location>
</feature>
<keyword evidence="3 6" id="KW-0812">Transmembrane</keyword>
<reference evidence="7 8" key="1">
    <citation type="submission" date="2020-02" db="EMBL/GenBank/DDBJ databases">
        <title>Geodermatophilus sabuli CPCC 205279 I12A-02694.</title>
        <authorList>
            <person name="Jiang Z."/>
        </authorList>
    </citation>
    <scope>NUCLEOTIDE SEQUENCE [LARGE SCALE GENOMIC DNA]</scope>
    <source>
        <strain evidence="7 8">I12A-02694</strain>
    </source>
</reference>
<dbReference type="PANTHER" id="PTHR45649:SF26">
    <property type="entry name" value="OS04G0435100 PROTEIN"/>
    <property type="match status" value="1"/>
</dbReference>
<dbReference type="InterPro" id="IPR002293">
    <property type="entry name" value="AA/rel_permease1"/>
</dbReference>
<keyword evidence="2" id="KW-0813">Transport</keyword>
<evidence type="ECO:0000256" key="2">
    <source>
        <dbReference type="ARBA" id="ARBA00022448"/>
    </source>
</evidence>
<evidence type="ECO:0000256" key="3">
    <source>
        <dbReference type="ARBA" id="ARBA00022692"/>
    </source>
</evidence>
<sequence>MSVTTSAQHPGASSADEEQLAALGYTGEFERSMGLWSNMALGFTYLSPLVGVYSLFAFSLSIGGPPAIWWIVIVGLGQLLVALVFGEVVSQYPLAGGIYPWTRRLWNRRYAWTVSWIYIWAVIVTITAVAEFGGGFVAALFGIEATPGVVLLTAVGLLALALVANVSGTRTLARVAKIGLAAELIGVIVLGLYLLLFQREQPFSVFFDTMGAGGDQAYSLTFLAAALSGLFLFYGFEACGDVAEEVADPTRRIPRAMILTILVGGVSGLLSYAGYVLAAPDLEAIVAGEDTDPIPGILESTLGSVGSKVFLVITVTAFVSCVLSLQAAGSRLLYSFGRDRMLPGSRWLAHLPPRHAVPINALVVVTVVPMLICLFVYWRPDTLARVTAFAVCGIYISFQAVVLAALRQRLRGWRPAGLWNLGSWGLVVNVVALAYGLIAIYLLIRPGDTGAFLDRWIVAIGVAIVAVSGLLYLSIARPDRHSDGVPEGDAIEVAAHLQQIRRGAVGAPSSTAPSEEIR</sequence>
<dbReference type="Gene3D" id="1.20.1740.10">
    <property type="entry name" value="Amino acid/polyamine transporter I"/>
    <property type="match status" value="1"/>
</dbReference>
<evidence type="ECO:0000313" key="8">
    <source>
        <dbReference type="Proteomes" id="UP000470246"/>
    </source>
</evidence>
<accession>A0A7K3W0S0</accession>
<feature type="transmembrane region" description="Helical" evidence="6">
    <location>
        <begin position="175"/>
        <end position="197"/>
    </location>
</feature>
<keyword evidence="8" id="KW-1185">Reference proteome</keyword>
<feature type="transmembrane region" description="Helical" evidence="6">
    <location>
        <begin position="68"/>
        <end position="89"/>
    </location>
</feature>
<feature type="transmembrane region" description="Helical" evidence="6">
    <location>
        <begin position="355"/>
        <end position="378"/>
    </location>
</feature>
<feature type="transmembrane region" description="Helical" evidence="6">
    <location>
        <begin position="418"/>
        <end position="444"/>
    </location>
</feature>
<comment type="subcellular location">
    <subcellularLocation>
        <location evidence="1">Membrane</location>
        <topology evidence="1">Multi-pass membrane protein</topology>
    </subcellularLocation>
</comment>
<dbReference type="EMBL" id="JAAGWF010000010">
    <property type="protein sequence ID" value="NEK58466.1"/>
    <property type="molecule type" value="Genomic_DNA"/>
</dbReference>
<dbReference type="GO" id="GO:0022857">
    <property type="term" value="F:transmembrane transporter activity"/>
    <property type="evidence" value="ECO:0007669"/>
    <property type="project" value="InterPro"/>
</dbReference>
<evidence type="ECO:0000256" key="5">
    <source>
        <dbReference type="ARBA" id="ARBA00023136"/>
    </source>
</evidence>
<feature type="transmembrane region" description="Helical" evidence="6">
    <location>
        <begin position="110"/>
        <end position="130"/>
    </location>
</feature>
<feature type="transmembrane region" description="Helical" evidence="6">
    <location>
        <begin position="456"/>
        <end position="475"/>
    </location>
</feature>
<organism evidence="7 8">
    <name type="scientific">Geodermatophilus sabuli</name>
    <dbReference type="NCBI Taxonomy" id="1564158"/>
    <lineage>
        <taxon>Bacteria</taxon>
        <taxon>Bacillati</taxon>
        <taxon>Actinomycetota</taxon>
        <taxon>Actinomycetes</taxon>
        <taxon>Geodermatophilales</taxon>
        <taxon>Geodermatophilaceae</taxon>
        <taxon>Geodermatophilus</taxon>
    </lineage>
</organism>
<gene>
    <name evidence="7" type="ORF">GCU56_11335</name>
</gene>
<feature type="transmembrane region" description="Helical" evidence="6">
    <location>
        <begin position="136"/>
        <end position="163"/>
    </location>
</feature>
<feature type="transmembrane region" description="Helical" evidence="6">
    <location>
        <begin position="256"/>
        <end position="278"/>
    </location>
</feature>
<evidence type="ECO:0000256" key="1">
    <source>
        <dbReference type="ARBA" id="ARBA00004141"/>
    </source>
</evidence>
<feature type="transmembrane region" description="Helical" evidence="6">
    <location>
        <begin position="309"/>
        <end position="334"/>
    </location>
</feature>
<dbReference type="AlphaFoldDB" id="A0A7K3W0S0"/>
<feature type="transmembrane region" description="Helical" evidence="6">
    <location>
        <begin position="217"/>
        <end position="236"/>
    </location>
</feature>
<comment type="caution">
    <text evidence="7">The sequence shown here is derived from an EMBL/GenBank/DDBJ whole genome shotgun (WGS) entry which is preliminary data.</text>
</comment>
<protein>
    <submittedName>
        <fullName evidence="7">Amino acid permease</fullName>
    </submittedName>
</protein>
<keyword evidence="5 6" id="KW-0472">Membrane</keyword>
<evidence type="ECO:0000256" key="6">
    <source>
        <dbReference type="SAM" id="Phobius"/>
    </source>
</evidence>
<dbReference type="PANTHER" id="PTHR45649">
    <property type="entry name" value="AMINO-ACID PERMEASE BAT1"/>
    <property type="match status" value="1"/>
</dbReference>
<dbReference type="Pfam" id="PF13520">
    <property type="entry name" value="AA_permease_2"/>
    <property type="match status" value="1"/>
</dbReference>
<evidence type="ECO:0000313" key="7">
    <source>
        <dbReference type="EMBL" id="NEK58466.1"/>
    </source>
</evidence>